<keyword evidence="1" id="KW-0732">Signal</keyword>
<organism evidence="2 3">
    <name type="scientific">Cuscuta europaea</name>
    <name type="common">European dodder</name>
    <dbReference type="NCBI Taxonomy" id="41803"/>
    <lineage>
        <taxon>Eukaryota</taxon>
        <taxon>Viridiplantae</taxon>
        <taxon>Streptophyta</taxon>
        <taxon>Embryophyta</taxon>
        <taxon>Tracheophyta</taxon>
        <taxon>Spermatophyta</taxon>
        <taxon>Magnoliopsida</taxon>
        <taxon>eudicotyledons</taxon>
        <taxon>Gunneridae</taxon>
        <taxon>Pentapetalae</taxon>
        <taxon>asterids</taxon>
        <taxon>lamiids</taxon>
        <taxon>Solanales</taxon>
        <taxon>Convolvulaceae</taxon>
        <taxon>Cuscuteae</taxon>
        <taxon>Cuscuta</taxon>
        <taxon>Cuscuta subgen. Cuscuta</taxon>
    </lineage>
</organism>
<evidence type="ECO:0000313" key="2">
    <source>
        <dbReference type="EMBL" id="CAH9081785.1"/>
    </source>
</evidence>
<comment type="caution">
    <text evidence="2">The sequence shown here is derived from an EMBL/GenBank/DDBJ whole genome shotgun (WGS) entry which is preliminary data.</text>
</comment>
<proteinExistence type="predicted"/>
<dbReference type="OrthoDB" id="1885051at2759"/>
<dbReference type="GO" id="GO:0046872">
    <property type="term" value="F:metal ion binding"/>
    <property type="evidence" value="ECO:0007669"/>
    <property type="project" value="InterPro"/>
</dbReference>
<feature type="signal peptide" evidence="1">
    <location>
        <begin position="1"/>
        <end position="23"/>
    </location>
</feature>
<dbReference type="InterPro" id="IPR044248">
    <property type="entry name" value="DPH3/4-like"/>
</dbReference>
<keyword evidence="3" id="KW-1185">Reference proteome</keyword>
<reference evidence="2" key="1">
    <citation type="submission" date="2022-07" db="EMBL/GenBank/DDBJ databases">
        <authorList>
            <person name="Macas J."/>
            <person name="Novak P."/>
            <person name="Neumann P."/>
        </authorList>
    </citation>
    <scope>NUCLEOTIDE SEQUENCE</scope>
</reference>
<dbReference type="EMBL" id="CAMAPE010000015">
    <property type="protein sequence ID" value="CAH9081785.1"/>
    <property type="molecule type" value="Genomic_DNA"/>
</dbReference>
<evidence type="ECO:0000256" key="1">
    <source>
        <dbReference type="SAM" id="SignalP"/>
    </source>
</evidence>
<dbReference type="GO" id="GO:0017183">
    <property type="term" value="P:protein histidyl modification to diphthamide"/>
    <property type="evidence" value="ECO:0007669"/>
    <property type="project" value="InterPro"/>
</dbReference>
<sequence>MGTALMAVLMILIMVIMMDSAKSEDTNPVFNPCLDAKVQKQDGFTFGLAFSSKENFFFNQTQLSPCDRRLALSGVSSRLAVFRPKVDEISLLSINTTKGGGYMVAFAEREYAARSLPVLVADNNYVITSHTLVLEFQKGTLQNLYWKKFGCGSCNGDPFVCLNNTDCAISIGKCDGNGGTIDCSLSIQLAFSGTDKNGDVFNSWYEVKNLRQYSLYALYSGLRNSITDPFRNLF</sequence>
<name>A0A9P0Z063_CUSEU</name>
<dbReference type="Proteomes" id="UP001152484">
    <property type="component" value="Unassembled WGS sequence"/>
</dbReference>
<evidence type="ECO:0008006" key="4">
    <source>
        <dbReference type="Google" id="ProtNLM"/>
    </source>
</evidence>
<protein>
    <recommendedName>
        <fullName evidence="4">Expp1 protein</fullName>
    </recommendedName>
</protein>
<accession>A0A9P0Z063</accession>
<dbReference type="PANTHER" id="PTHR21454:SF44">
    <property type="entry name" value="EXPP1 PROTEIN"/>
    <property type="match status" value="1"/>
</dbReference>
<evidence type="ECO:0000313" key="3">
    <source>
        <dbReference type="Proteomes" id="UP001152484"/>
    </source>
</evidence>
<dbReference type="GO" id="GO:0005829">
    <property type="term" value="C:cytosol"/>
    <property type="evidence" value="ECO:0007669"/>
    <property type="project" value="TreeGrafter"/>
</dbReference>
<feature type="chain" id="PRO_5040237920" description="Expp1 protein" evidence="1">
    <location>
        <begin position="24"/>
        <end position="234"/>
    </location>
</feature>
<gene>
    <name evidence="2" type="ORF">CEURO_LOCUS7981</name>
</gene>
<dbReference type="AlphaFoldDB" id="A0A9P0Z063"/>
<dbReference type="PANTHER" id="PTHR21454">
    <property type="entry name" value="DPH3 HOMOLOG-RELATED"/>
    <property type="match status" value="1"/>
</dbReference>